<organism evidence="7 8">
    <name type="scientific">Onchocerca volvulus</name>
    <dbReference type="NCBI Taxonomy" id="6282"/>
    <lineage>
        <taxon>Eukaryota</taxon>
        <taxon>Metazoa</taxon>
        <taxon>Ecdysozoa</taxon>
        <taxon>Nematoda</taxon>
        <taxon>Chromadorea</taxon>
        <taxon>Rhabditida</taxon>
        <taxon>Spirurina</taxon>
        <taxon>Spiruromorpha</taxon>
        <taxon>Filarioidea</taxon>
        <taxon>Onchocercidae</taxon>
        <taxon>Onchocerca</taxon>
    </lineage>
</organism>
<keyword evidence="5" id="KW-0206">Cytoskeleton</keyword>
<evidence type="ECO:0000256" key="4">
    <source>
        <dbReference type="ARBA" id="ARBA00022701"/>
    </source>
</evidence>
<evidence type="ECO:0000313" key="7">
    <source>
        <dbReference type="EnsemblMetazoa" id="OVOC7225.1"/>
    </source>
</evidence>
<dbReference type="GO" id="GO:0043015">
    <property type="term" value="F:gamma-tubulin binding"/>
    <property type="evidence" value="ECO:0007669"/>
    <property type="project" value="InterPro"/>
</dbReference>
<sequence>MYRNETLRLEGDSIWGSITLLLSSLIGRPCTGLERAQFYENILLKSLEKQEKAMLSLLKFSEILYKLRETTDAYDEIMCFLLLLSRIGDNYADKSQVETSPRCSGSEILNAWKQTVNNYLPISTISENHTVTSTRLFTDRTNIPCIIQVSKLIKNLDINLSKSAENYEKIRRIIVDERGRIQPRACDPELRNLCKLKIGDIFYIISWHEYLRCLAHVLMGEESILFRKNAVGFFNFSKKNKIFLELEDINLLPRLALPFLKFANRLFSLEQFLYGSDSVKNSSMYCKIRKNTATRALLNLKLCVSEQLWKFRDKVRHHVNGKEECDSENIRRLLRELLDMCNVFSHFVDIVLYIQTIDARNINTLLNIFYIVKITKGRIIPAVREFCDDILVALLRHYAECMLFWLIKGEANALDGIFSFSEMDAEILQDTVSGKNESIGLEASMLITKNFLDVWLSEGKFRRLISYCQNLKKLTSEEPNYVTVVSCFSIKINKLINDLSQEDIRKALDSNLLGAVGSLLDFYFQIVYLSQHAIFIRCCVIDDFKQTAKLLQDVYLCDDEYISEIFMRVLSEGNDLELNSNPGNYQNLWLDEMMDYLLSKNYSSILVHGFLQLTSSFDGENDLKLCYKPQFPLNVIFTPSVLMNYECIWNLLLRIAFECTALEKMMVEKPCIYSTALMQMRMWNFVRAMRYFFHEQIRRIIVNEYQKNLDRIKTIEEAFQLHRRILKKLYQRCLLGRKHVKLWNVLDECLALITKYRCCSAESFSILRLFKIFNDFHSNVDLFCNAVKRTSVGANYWLSDFLLLADFSGIYTDLHDDTSLNPNSTTLSSQEY</sequence>
<dbReference type="OMA" id="ISWHEYL"/>
<dbReference type="InterPro" id="IPR042241">
    <property type="entry name" value="GCP_C_sf"/>
</dbReference>
<protein>
    <submittedName>
        <fullName evidence="7">Gamma-tubulin complex component</fullName>
    </submittedName>
</protein>
<dbReference type="EMBL" id="CMVM020000190">
    <property type="status" value="NOT_ANNOTATED_CDS"/>
    <property type="molecule type" value="Genomic_DNA"/>
</dbReference>
<keyword evidence="3" id="KW-0963">Cytoplasm</keyword>
<dbReference type="EnsemblMetazoa" id="OVOC7225.1">
    <property type="protein sequence ID" value="OVOC7225.1"/>
    <property type="gene ID" value="WBGene00244034"/>
</dbReference>
<evidence type="ECO:0000259" key="6">
    <source>
        <dbReference type="Pfam" id="PF04130"/>
    </source>
</evidence>
<accession>A0A8R1XZU0</accession>
<keyword evidence="4" id="KW-0493">Microtubule</keyword>
<proteinExistence type="inferred from homology"/>
<evidence type="ECO:0000256" key="1">
    <source>
        <dbReference type="ARBA" id="ARBA00004245"/>
    </source>
</evidence>
<dbReference type="Gene3D" id="1.20.120.1900">
    <property type="entry name" value="Gamma-tubulin complex, C-terminal domain"/>
    <property type="match status" value="1"/>
</dbReference>
<comment type="similarity">
    <text evidence="2">Belongs to the TUBGCP family.</text>
</comment>
<name>A0A8R1XZU0_ONCVO</name>
<dbReference type="Pfam" id="PF04130">
    <property type="entry name" value="GCP_C_terminal"/>
    <property type="match status" value="1"/>
</dbReference>
<keyword evidence="8" id="KW-1185">Reference proteome</keyword>
<evidence type="ECO:0000256" key="3">
    <source>
        <dbReference type="ARBA" id="ARBA00022490"/>
    </source>
</evidence>
<dbReference type="Proteomes" id="UP000024404">
    <property type="component" value="Unassembled WGS sequence"/>
</dbReference>
<dbReference type="GO" id="GO:0005874">
    <property type="term" value="C:microtubule"/>
    <property type="evidence" value="ECO:0007669"/>
    <property type="project" value="UniProtKB-KW"/>
</dbReference>
<reference evidence="8" key="1">
    <citation type="submission" date="2013-10" db="EMBL/GenBank/DDBJ databases">
        <title>Genome sequencing of Onchocerca volvulus.</title>
        <authorList>
            <person name="Cotton J."/>
            <person name="Tsai J."/>
            <person name="Stanley E."/>
            <person name="Tracey A."/>
            <person name="Holroyd N."/>
            <person name="Lustigman S."/>
            <person name="Berriman M."/>
        </authorList>
    </citation>
    <scope>NUCLEOTIDE SEQUENCE</scope>
</reference>
<evidence type="ECO:0000256" key="5">
    <source>
        <dbReference type="ARBA" id="ARBA00023212"/>
    </source>
</evidence>
<feature type="domain" description="Gamma tubulin complex component C-terminal" evidence="6">
    <location>
        <begin position="618"/>
        <end position="809"/>
    </location>
</feature>
<dbReference type="AlphaFoldDB" id="A0A8R1XZU0"/>
<reference evidence="7" key="2">
    <citation type="submission" date="2022-06" db="UniProtKB">
        <authorList>
            <consortium name="EnsemblMetazoa"/>
        </authorList>
    </citation>
    <scope>IDENTIFICATION</scope>
</reference>
<evidence type="ECO:0000313" key="8">
    <source>
        <dbReference type="Proteomes" id="UP000024404"/>
    </source>
</evidence>
<evidence type="ECO:0000256" key="2">
    <source>
        <dbReference type="ARBA" id="ARBA00010337"/>
    </source>
</evidence>
<comment type="subcellular location">
    <subcellularLocation>
        <location evidence="1">Cytoplasm</location>
        <location evidence="1">Cytoskeleton</location>
    </subcellularLocation>
</comment>
<dbReference type="InterPro" id="IPR040457">
    <property type="entry name" value="GCP_C"/>
</dbReference>